<protein>
    <submittedName>
        <fullName evidence="1">Uncharacterized protein</fullName>
    </submittedName>
</protein>
<evidence type="ECO:0000313" key="2">
    <source>
        <dbReference type="Proteomes" id="UP000242700"/>
    </source>
</evidence>
<dbReference type="RefSeq" id="WP_092600263.1">
    <property type="nucleotide sequence ID" value="NZ_FNFI01000023.1"/>
</dbReference>
<gene>
    <name evidence="1" type="ORF">SAMN05216187_1232</name>
</gene>
<organism evidence="1 2">
    <name type="scientific">Jeotgalicoccus aerolatus</name>
    <dbReference type="NCBI Taxonomy" id="709510"/>
    <lineage>
        <taxon>Bacteria</taxon>
        <taxon>Bacillati</taxon>
        <taxon>Bacillota</taxon>
        <taxon>Bacilli</taxon>
        <taxon>Bacillales</taxon>
        <taxon>Staphylococcaceae</taxon>
        <taxon>Jeotgalicoccus</taxon>
    </lineage>
</organism>
<accession>A0A1G9EVT7</accession>
<name>A0A1G9EVT7_9STAP</name>
<proteinExistence type="predicted"/>
<dbReference type="AlphaFoldDB" id="A0A1G9EVT7"/>
<reference evidence="2" key="1">
    <citation type="submission" date="2016-10" db="EMBL/GenBank/DDBJ databases">
        <authorList>
            <person name="Varghese N."/>
            <person name="Submissions S."/>
        </authorList>
    </citation>
    <scope>NUCLEOTIDE SEQUENCE [LARGE SCALE GENOMIC DNA]</scope>
    <source>
        <strain evidence="2">CGMCC 1.8911</strain>
    </source>
</reference>
<dbReference type="Proteomes" id="UP000242700">
    <property type="component" value="Unassembled WGS sequence"/>
</dbReference>
<evidence type="ECO:0000313" key="1">
    <source>
        <dbReference type="EMBL" id="SDK80287.1"/>
    </source>
</evidence>
<sequence length="189" mass="22741">MLNSLEVLLYINSALDLLKYKYKEAKEDVKEIYDSNTLSNDEKIEKINNMKLRCVESTYETYKTYGIKKEFLMNVHHSIENYKYGHTQERLDAYSQIIDEEKNKLLSTFDHTKQSVMNSLRKIENFDDEYQGVEIIDSIAEWIYRKKTSIAKRIIEKDCAKLSDYIYRRVFTEYDYSFRGPLLRLKREF</sequence>
<dbReference type="EMBL" id="FNFI01000023">
    <property type="protein sequence ID" value="SDK80287.1"/>
    <property type="molecule type" value="Genomic_DNA"/>
</dbReference>